<accession>A0A974NQA8</accession>
<dbReference type="Pfam" id="PF07872">
    <property type="entry name" value="DUF1659"/>
    <property type="match status" value="1"/>
</dbReference>
<dbReference type="AlphaFoldDB" id="A0A974NQA8"/>
<feature type="domain" description="DUF1659" evidence="1">
    <location>
        <begin position="3"/>
        <end position="71"/>
    </location>
</feature>
<dbReference type="KEGG" id="ppsr:I6J18_07885"/>
<dbReference type="EMBL" id="CP068053">
    <property type="protein sequence ID" value="QQT01763.1"/>
    <property type="molecule type" value="Genomic_DNA"/>
</dbReference>
<organism evidence="2 3">
    <name type="scientific">Peribacillus psychrosaccharolyticus</name>
    <name type="common">Bacillus psychrosaccharolyticus</name>
    <dbReference type="NCBI Taxonomy" id="1407"/>
    <lineage>
        <taxon>Bacteria</taxon>
        <taxon>Bacillati</taxon>
        <taxon>Bacillota</taxon>
        <taxon>Bacilli</taxon>
        <taxon>Bacillales</taxon>
        <taxon>Bacillaceae</taxon>
        <taxon>Peribacillus</taxon>
    </lineage>
</organism>
<name>A0A974NQA8_PERPY</name>
<proteinExistence type="predicted"/>
<evidence type="ECO:0000259" key="1">
    <source>
        <dbReference type="Pfam" id="PF07872"/>
    </source>
</evidence>
<dbReference type="RefSeq" id="WP_040372860.1">
    <property type="nucleotide sequence ID" value="NZ_CP068053.1"/>
</dbReference>
<keyword evidence="3" id="KW-1185">Reference proteome</keyword>
<evidence type="ECO:0000313" key="2">
    <source>
        <dbReference type="EMBL" id="QQT01763.1"/>
    </source>
</evidence>
<evidence type="ECO:0000313" key="3">
    <source>
        <dbReference type="Proteomes" id="UP000595254"/>
    </source>
</evidence>
<sequence>MANEILHSSLIRIGYDAGLNEKGEAIIKRKSYSNVKTQATPEQIFQAATAIASLQVFPVTEVTRQDTALITG</sequence>
<protein>
    <submittedName>
        <fullName evidence="2">DUF1659 domain-containing protein</fullName>
    </submittedName>
</protein>
<gene>
    <name evidence="2" type="ORF">I6J18_07885</name>
</gene>
<reference evidence="2 3" key="1">
    <citation type="submission" date="2021-01" db="EMBL/GenBank/DDBJ databases">
        <title>FDA dAtabase for Regulatory Grade micrObial Sequences (FDA-ARGOS): Supporting development and validation of Infectious Disease Dx tests.</title>
        <authorList>
            <person name="Nelson B."/>
            <person name="Plummer A."/>
            <person name="Tallon L."/>
            <person name="Sadzewicz L."/>
            <person name="Zhao X."/>
            <person name="Boylan J."/>
            <person name="Ott S."/>
            <person name="Bowen H."/>
            <person name="Vavikolanu K."/>
            <person name="Mehta A."/>
            <person name="Aluvathingal J."/>
            <person name="Nadendla S."/>
            <person name="Myers T."/>
            <person name="Yan Y."/>
            <person name="Sichtig H."/>
        </authorList>
    </citation>
    <scope>NUCLEOTIDE SEQUENCE [LARGE SCALE GENOMIC DNA]</scope>
    <source>
        <strain evidence="2 3">FDAARGOS_1161</strain>
    </source>
</reference>
<dbReference type="InterPro" id="IPR012454">
    <property type="entry name" value="DUF1659"/>
</dbReference>
<dbReference type="Proteomes" id="UP000595254">
    <property type="component" value="Chromosome"/>
</dbReference>